<organism evidence="2 3">
    <name type="scientific">Boothiomyces macroporosus</name>
    <dbReference type="NCBI Taxonomy" id="261099"/>
    <lineage>
        <taxon>Eukaryota</taxon>
        <taxon>Fungi</taxon>
        <taxon>Fungi incertae sedis</taxon>
        <taxon>Chytridiomycota</taxon>
        <taxon>Chytridiomycota incertae sedis</taxon>
        <taxon>Chytridiomycetes</taxon>
        <taxon>Rhizophydiales</taxon>
        <taxon>Terramycetaceae</taxon>
        <taxon>Boothiomyces</taxon>
    </lineage>
</organism>
<proteinExistence type="predicted"/>
<dbReference type="EMBL" id="JADGKB010000015">
    <property type="protein sequence ID" value="KAJ3259829.1"/>
    <property type="molecule type" value="Genomic_DNA"/>
</dbReference>
<evidence type="ECO:0000256" key="1">
    <source>
        <dbReference type="SAM" id="Coils"/>
    </source>
</evidence>
<dbReference type="Proteomes" id="UP001210925">
    <property type="component" value="Unassembled WGS sequence"/>
</dbReference>
<comment type="caution">
    <text evidence="2">The sequence shown here is derived from an EMBL/GenBank/DDBJ whole genome shotgun (WGS) entry which is preliminary data.</text>
</comment>
<evidence type="ECO:0000313" key="3">
    <source>
        <dbReference type="Proteomes" id="UP001210925"/>
    </source>
</evidence>
<feature type="coiled-coil region" evidence="1">
    <location>
        <begin position="23"/>
        <end position="89"/>
    </location>
</feature>
<sequence length="122" mass="14522">MFTQNFELRPDASDILLHPRIKISIKDQELNNLKEKLKMKEQELKMRENDLSRKEQVLLSMEARIDSQIKALSQKEKELEFRMHEMKINSNVYEEAGLKPTFRLPLPVTVGEQKESQSQRYF</sequence>
<keyword evidence="3" id="KW-1185">Reference proteome</keyword>
<keyword evidence="1" id="KW-0175">Coiled coil</keyword>
<dbReference type="AlphaFoldDB" id="A0AAD5Y514"/>
<gene>
    <name evidence="2" type="ORF">HK103_001720</name>
</gene>
<reference evidence="2" key="1">
    <citation type="submission" date="2020-05" db="EMBL/GenBank/DDBJ databases">
        <title>Phylogenomic resolution of chytrid fungi.</title>
        <authorList>
            <person name="Stajich J.E."/>
            <person name="Amses K."/>
            <person name="Simmons R."/>
            <person name="Seto K."/>
            <person name="Myers J."/>
            <person name="Bonds A."/>
            <person name="Quandt C.A."/>
            <person name="Barry K."/>
            <person name="Liu P."/>
            <person name="Grigoriev I."/>
            <person name="Longcore J.E."/>
            <person name="James T.Y."/>
        </authorList>
    </citation>
    <scope>NUCLEOTIDE SEQUENCE</scope>
    <source>
        <strain evidence="2">PLAUS21</strain>
    </source>
</reference>
<name>A0AAD5Y514_9FUNG</name>
<accession>A0AAD5Y514</accession>
<protein>
    <submittedName>
        <fullName evidence="2">Uncharacterized protein</fullName>
    </submittedName>
</protein>
<dbReference type="SUPFAM" id="SSF57997">
    <property type="entry name" value="Tropomyosin"/>
    <property type="match status" value="1"/>
</dbReference>
<evidence type="ECO:0000313" key="2">
    <source>
        <dbReference type="EMBL" id="KAJ3259829.1"/>
    </source>
</evidence>